<name>A0ABQ1YSA2_9BACT</name>
<reference evidence="2" key="1">
    <citation type="journal article" date="2019" name="Int. J. Syst. Evol. Microbiol.">
        <title>The Global Catalogue of Microorganisms (GCM) 10K type strain sequencing project: providing services to taxonomists for standard genome sequencing and annotation.</title>
        <authorList>
            <consortium name="The Broad Institute Genomics Platform"/>
            <consortium name="The Broad Institute Genome Sequencing Center for Infectious Disease"/>
            <person name="Wu L."/>
            <person name="Ma J."/>
        </authorList>
    </citation>
    <scope>NUCLEOTIDE SEQUENCE [LARGE SCALE GENOMIC DNA]</scope>
    <source>
        <strain evidence="2">CGMCC 1.15288</strain>
    </source>
</reference>
<evidence type="ECO:0000313" key="2">
    <source>
        <dbReference type="Proteomes" id="UP000600214"/>
    </source>
</evidence>
<dbReference type="EMBL" id="BMIA01000002">
    <property type="protein sequence ID" value="GGH35973.1"/>
    <property type="molecule type" value="Genomic_DNA"/>
</dbReference>
<sequence>MQFEVVATEVARVAAECEAPFDHFTINVGGNGKQVPRYGIARCGGNKYFRFRRYEIGRGPPCKE</sequence>
<evidence type="ECO:0000313" key="1">
    <source>
        <dbReference type="EMBL" id="GGH35973.1"/>
    </source>
</evidence>
<accession>A0ABQ1YSA2</accession>
<organism evidence="1 2">
    <name type="scientific">Dyadobacter endophyticus</name>
    <dbReference type="NCBI Taxonomy" id="1749036"/>
    <lineage>
        <taxon>Bacteria</taxon>
        <taxon>Pseudomonadati</taxon>
        <taxon>Bacteroidota</taxon>
        <taxon>Cytophagia</taxon>
        <taxon>Cytophagales</taxon>
        <taxon>Spirosomataceae</taxon>
        <taxon>Dyadobacter</taxon>
    </lineage>
</organism>
<keyword evidence="2" id="KW-1185">Reference proteome</keyword>
<proteinExistence type="predicted"/>
<comment type="caution">
    <text evidence="1">The sequence shown here is derived from an EMBL/GenBank/DDBJ whole genome shotgun (WGS) entry which is preliminary data.</text>
</comment>
<gene>
    <name evidence="1" type="ORF">GCM10007423_27980</name>
</gene>
<dbReference type="Proteomes" id="UP000600214">
    <property type="component" value="Unassembled WGS sequence"/>
</dbReference>
<protein>
    <submittedName>
        <fullName evidence="1">Uncharacterized protein</fullName>
    </submittedName>
</protein>